<dbReference type="Proteomes" id="UP001221898">
    <property type="component" value="Unassembled WGS sequence"/>
</dbReference>
<name>A0AAD7RVX6_9TELE</name>
<dbReference type="EMBL" id="JAINUG010000160">
    <property type="protein sequence ID" value="KAJ8391235.1"/>
    <property type="molecule type" value="Genomic_DNA"/>
</dbReference>
<evidence type="ECO:0000313" key="1">
    <source>
        <dbReference type="EMBL" id="KAJ8391235.1"/>
    </source>
</evidence>
<proteinExistence type="predicted"/>
<keyword evidence="2" id="KW-1185">Reference proteome</keyword>
<accession>A0AAD7RVX6</accession>
<organism evidence="1 2">
    <name type="scientific">Aldrovandia affinis</name>
    <dbReference type="NCBI Taxonomy" id="143900"/>
    <lineage>
        <taxon>Eukaryota</taxon>
        <taxon>Metazoa</taxon>
        <taxon>Chordata</taxon>
        <taxon>Craniata</taxon>
        <taxon>Vertebrata</taxon>
        <taxon>Euteleostomi</taxon>
        <taxon>Actinopterygii</taxon>
        <taxon>Neopterygii</taxon>
        <taxon>Teleostei</taxon>
        <taxon>Notacanthiformes</taxon>
        <taxon>Halosauridae</taxon>
        <taxon>Aldrovandia</taxon>
    </lineage>
</organism>
<dbReference type="AlphaFoldDB" id="A0AAD7RVX6"/>
<gene>
    <name evidence="1" type="ORF">AAFF_G00095020</name>
</gene>
<comment type="caution">
    <text evidence="1">The sequence shown here is derived from an EMBL/GenBank/DDBJ whole genome shotgun (WGS) entry which is preliminary data.</text>
</comment>
<sequence>MGKVVSGGPWSLEVGEPAKGRSCWKAGSSKRGLQEGRRSSGRPAVAACRWSPGGLQSGRCLGSMIWLWQWCGKGFESCLFLDSSGLPTCVAWPFFSFFM</sequence>
<reference evidence="1" key="1">
    <citation type="journal article" date="2023" name="Science">
        <title>Genome structures resolve the early diversification of teleost fishes.</title>
        <authorList>
            <person name="Parey E."/>
            <person name="Louis A."/>
            <person name="Montfort J."/>
            <person name="Bouchez O."/>
            <person name="Roques C."/>
            <person name="Iampietro C."/>
            <person name="Lluch J."/>
            <person name="Castinel A."/>
            <person name="Donnadieu C."/>
            <person name="Desvignes T."/>
            <person name="Floi Bucao C."/>
            <person name="Jouanno E."/>
            <person name="Wen M."/>
            <person name="Mejri S."/>
            <person name="Dirks R."/>
            <person name="Jansen H."/>
            <person name="Henkel C."/>
            <person name="Chen W.J."/>
            <person name="Zahm M."/>
            <person name="Cabau C."/>
            <person name="Klopp C."/>
            <person name="Thompson A.W."/>
            <person name="Robinson-Rechavi M."/>
            <person name="Braasch I."/>
            <person name="Lecointre G."/>
            <person name="Bobe J."/>
            <person name="Postlethwait J.H."/>
            <person name="Berthelot C."/>
            <person name="Roest Crollius H."/>
            <person name="Guiguen Y."/>
        </authorList>
    </citation>
    <scope>NUCLEOTIDE SEQUENCE</scope>
    <source>
        <strain evidence="1">NC1722</strain>
    </source>
</reference>
<evidence type="ECO:0000313" key="2">
    <source>
        <dbReference type="Proteomes" id="UP001221898"/>
    </source>
</evidence>
<protein>
    <submittedName>
        <fullName evidence="1">Uncharacterized protein</fullName>
    </submittedName>
</protein>